<dbReference type="OrthoDB" id="8663148at2"/>
<protein>
    <submittedName>
        <fullName evidence="6">ABC transporter substrate-binding protein</fullName>
    </submittedName>
</protein>
<sequence>MTQIKPWLKLATGALLATSVAFTASGCTTTDAVSSGDGEKSMTYWSMWTETEPQAEVLKTSLDAFQKDTGIKVNVQWQGRKVLDKVTAGLLSNDVPDLVDQAYDGLGPTLAKTNQLEDLAPVLKESVPGEDGKTVGDVIPAKYFDVLPTYGGDVKTYMVPYTISNVSVFYNKANKVAPDAPKTWDELLDNCKKALAADIACIASDGDATWANSYWFDYLMNRNAGDGSFAKLVEDKTGASFDDPAVLKTAKQIEELIKSGYIIKGYDASKYPEQQNAWASNKALYYLMGSWAPAETGKYAAEGFEYGAFNFPTTTATSSTANDSIAFGFAVPKKAKNTDAAKQFIAYFANKDRMGQISSVANNLSARPDVEAPATLKDVATILAENPTRLPNDGVSGDITDKGFNASFEKLFLGKLTAEQYVKEAKSAMVAYWNAKG</sequence>
<comment type="similarity">
    <text evidence="2">Belongs to the bacterial solute-binding protein 1 family.</text>
</comment>
<evidence type="ECO:0000313" key="6">
    <source>
        <dbReference type="EMBL" id="PXA66321.1"/>
    </source>
</evidence>
<evidence type="ECO:0000256" key="4">
    <source>
        <dbReference type="ARBA" id="ARBA00022729"/>
    </source>
</evidence>
<comment type="caution">
    <text evidence="6">The sequence shown here is derived from an EMBL/GenBank/DDBJ whole genome shotgun (WGS) entry which is preliminary data.</text>
</comment>
<dbReference type="Proteomes" id="UP000246303">
    <property type="component" value="Unassembled WGS sequence"/>
</dbReference>
<reference evidence="6 7" key="1">
    <citation type="submission" date="2018-05" db="EMBL/GenBank/DDBJ databases">
        <title>Genetic diversity of glacier-inhabiting Cryobacterium bacteria in China and description of Cryobacterium mengkeensis sp. nov. and Arthrobacter glacialis sp. nov.</title>
        <authorList>
            <person name="Liu Q."/>
            <person name="Xin Y.-H."/>
        </authorList>
    </citation>
    <scope>NUCLEOTIDE SEQUENCE [LARGE SCALE GENOMIC DNA]</scope>
    <source>
        <strain evidence="6 7">GP3</strain>
    </source>
</reference>
<dbReference type="SUPFAM" id="SSF53850">
    <property type="entry name" value="Periplasmic binding protein-like II"/>
    <property type="match status" value="1"/>
</dbReference>
<gene>
    <name evidence="6" type="ORF">CVS29_06420</name>
</gene>
<dbReference type="Gene3D" id="3.40.190.10">
    <property type="entry name" value="Periplasmic binding protein-like II"/>
    <property type="match status" value="2"/>
</dbReference>
<evidence type="ECO:0000256" key="2">
    <source>
        <dbReference type="ARBA" id="ARBA00008520"/>
    </source>
</evidence>
<dbReference type="PROSITE" id="PS51257">
    <property type="entry name" value="PROKAR_LIPOPROTEIN"/>
    <property type="match status" value="1"/>
</dbReference>
<dbReference type="AlphaFoldDB" id="A0A2V3DZS3"/>
<feature type="chain" id="PRO_5039652550" evidence="5">
    <location>
        <begin position="24"/>
        <end position="437"/>
    </location>
</feature>
<evidence type="ECO:0000256" key="5">
    <source>
        <dbReference type="SAM" id="SignalP"/>
    </source>
</evidence>
<dbReference type="InterPro" id="IPR050490">
    <property type="entry name" value="Bact_solute-bd_prot1"/>
</dbReference>
<evidence type="ECO:0000256" key="3">
    <source>
        <dbReference type="ARBA" id="ARBA00022448"/>
    </source>
</evidence>
<dbReference type="EMBL" id="QHLZ01000003">
    <property type="protein sequence ID" value="PXA66321.1"/>
    <property type="molecule type" value="Genomic_DNA"/>
</dbReference>
<feature type="signal peptide" evidence="5">
    <location>
        <begin position="1"/>
        <end position="23"/>
    </location>
</feature>
<comment type="subcellular location">
    <subcellularLocation>
        <location evidence="1">Cell envelope</location>
    </subcellularLocation>
</comment>
<dbReference type="Pfam" id="PF01547">
    <property type="entry name" value="SBP_bac_1"/>
    <property type="match status" value="1"/>
</dbReference>
<dbReference type="PANTHER" id="PTHR43649">
    <property type="entry name" value="ARABINOSE-BINDING PROTEIN-RELATED"/>
    <property type="match status" value="1"/>
</dbReference>
<evidence type="ECO:0000256" key="1">
    <source>
        <dbReference type="ARBA" id="ARBA00004196"/>
    </source>
</evidence>
<dbReference type="InterPro" id="IPR006059">
    <property type="entry name" value="SBP"/>
</dbReference>
<dbReference type="GO" id="GO:0030313">
    <property type="term" value="C:cell envelope"/>
    <property type="evidence" value="ECO:0007669"/>
    <property type="project" value="UniProtKB-SubCell"/>
</dbReference>
<dbReference type="PANTHER" id="PTHR43649:SF31">
    <property type="entry name" value="SN-GLYCEROL-3-PHOSPHATE-BINDING PERIPLASMIC PROTEIN UGPB"/>
    <property type="match status" value="1"/>
</dbReference>
<keyword evidence="3" id="KW-0813">Transport</keyword>
<organism evidence="6 7">
    <name type="scientific">Arthrobacter psychrochitiniphilus</name>
    <dbReference type="NCBI Taxonomy" id="291045"/>
    <lineage>
        <taxon>Bacteria</taxon>
        <taxon>Bacillati</taxon>
        <taxon>Actinomycetota</taxon>
        <taxon>Actinomycetes</taxon>
        <taxon>Micrococcales</taxon>
        <taxon>Micrococcaceae</taxon>
        <taxon>Arthrobacter</taxon>
    </lineage>
</organism>
<keyword evidence="4 5" id="KW-0732">Signal</keyword>
<keyword evidence="7" id="KW-1185">Reference proteome</keyword>
<name>A0A2V3DZS3_9MICC</name>
<accession>A0A2V3DZS3</accession>
<proteinExistence type="inferred from homology"/>
<dbReference type="RefSeq" id="WP_110105514.1">
    <property type="nucleotide sequence ID" value="NZ_JACBZZ010000001.1"/>
</dbReference>
<evidence type="ECO:0000313" key="7">
    <source>
        <dbReference type="Proteomes" id="UP000246303"/>
    </source>
</evidence>